<gene>
    <name evidence="1" type="ORF">BN2475_80094</name>
</gene>
<keyword evidence="2" id="KW-1185">Reference proteome</keyword>
<reference evidence="1 2" key="1">
    <citation type="submission" date="2016-12" db="EMBL/GenBank/DDBJ databases">
        <authorList>
            <person name="Song W.-J."/>
            <person name="Kurnit D.M."/>
        </authorList>
    </citation>
    <scope>NUCLEOTIDE SEQUENCE [LARGE SCALE GENOMIC DNA]</scope>
    <source>
        <strain evidence="1 2">STM7296</strain>
    </source>
</reference>
<dbReference type="Proteomes" id="UP000187012">
    <property type="component" value="Unassembled WGS sequence"/>
</dbReference>
<dbReference type="AlphaFoldDB" id="A0A1N7RMP4"/>
<accession>A0A1N7RMP4</accession>
<organism evidence="1 2">
    <name type="scientific">Paraburkholderia ribeironis</name>
    <dbReference type="NCBI Taxonomy" id="1247936"/>
    <lineage>
        <taxon>Bacteria</taxon>
        <taxon>Pseudomonadati</taxon>
        <taxon>Pseudomonadota</taxon>
        <taxon>Betaproteobacteria</taxon>
        <taxon>Burkholderiales</taxon>
        <taxon>Burkholderiaceae</taxon>
        <taxon>Paraburkholderia</taxon>
    </lineage>
</organism>
<dbReference type="EMBL" id="CYGX02000008">
    <property type="protein sequence ID" value="SIT36318.1"/>
    <property type="molecule type" value="Genomic_DNA"/>
</dbReference>
<proteinExistence type="predicted"/>
<name>A0A1N7RMP4_9BURK</name>
<protein>
    <submittedName>
        <fullName evidence="1">Uncharacterized protein</fullName>
    </submittedName>
</protein>
<evidence type="ECO:0000313" key="1">
    <source>
        <dbReference type="EMBL" id="SIT36318.1"/>
    </source>
</evidence>
<sequence>MIRAHLLDAELRTPADDVFGRGRIGETRRDEALYPDDEFGENWPAVSIPMNHRGQASADMAQNALCMDFSIVRTPDYERLTAFAA</sequence>
<evidence type="ECO:0000313" key="2">
    <source>
        <dbReference type="Proteomes" id="UP000187012"/>
    </source>
</evidence>